<comment type="caution">
    <text evidence="10">The sequence shown here is derived from an EMBL/GenBank/DDBJ whole genome shotgun (WGS) entry which is preliminary data.</text>
</comment>
<dbReference type="GO" id="GO:0046103">
    <property type="term" value="P:inosine biosynthetic process"/>
    <property type="evidence" value="ECO:0007669"/>
    <property type="project" value="TreeGrafter"/>
</dbReference>
<dbReference type="PROSITE" id="PS00485">
    <property type="entry name" value="A_DEAMINASE"/>
    <property type="match status" value="1"/>
</dbReference>
<dbReference type="NCBIfam" id="TIGR01430">
    <property type="entry name" value="aden_deam"/>
    <property type="match status" value="1"/>
</dbReference>
<dbReference type="GO" id="GO:0009897">
    <property type="term" value="C:external side of plasma membrane"/>
    <property type="evidence" value="ECO:0007669"/>
    <property type="project" value="TreeGrafter"/>
</dbReference>
<dbReference type="InterPro" id="IPR001365">
    <property type="entry name" value="A_deaminase_dom"/>
</dbReference>
<dbReference type="AlphaFoldDB" id="A0A267GUT3"/>
<evidence type="ECO:0000313" key="10">
    <source>
        <dbReference type="EMBL" id="PAA89793.1"/>
    </source>
</evidence>
<dbReference type="Gene3D" id="3.20.20.140">
    <property type="entry name" value="Metal-dependent hydrolases"/>
    <property type="match status" value="1"/>
</dbReference>
<keyword evidence="11" id="KW-1185">Reference proteome</keyword>
<evidence type="ECO:0000256" key="6">
    <source>
        <dbReference type="ARBA" id="ARBA00022723"/>
    </source>
</evidence>
<dbReference type="GO" id="GO:0005829">
    <property type="term" value="C:cytosol"/>
    <property type="evidence" value="ECO:0007669"/>
    <property type="project" value="TreeGrafter"/>
</dbReference>
<evidence type="ECO:0000256" key="2">
    <source>
        <dbReference type="ARBA" id="ARBA00004296"/>
    </source>
</evidence>
<dbReference type="EMBL" id="NIVC01000137">
    <property type="protein sequence ID" value="PAA89793.1"/>
    <property type="molecule type" value="Genomic_DNA"/>
</dbReference>
<dbReference type="Pfam" id="PF00962">
    <property type="entry name" value="A_deaminase"/>
    <property type="match status" value="1"/>
</dbReference>
<evidence type="ECO:0000256" key="1">
    <source>
        <dbReference type="ARBA" id="ARBA00001947"/>
    </source>
</evidence>
<reference evidence="10 11" key="1">
    <citation type="submission" date="2017-06" db="EMBL/GenBank/DDBJ databases">
        <title>A platform for efficient transgenesis in Macrostomum lignano, a flatworm model organism for stem cell research.</title>
        <authorList>
            <person name="Berezikov E."/>
        </authorList>
    </citation>
    <scope>NUCLEOTIDE SEQUENCE [LARGE SCALE GENOMIC DNA]</scope>
    <source>
        <strain evidence="10">DV1</strain>
        <tissue evidence="10">Whole organism</tissue>
    </source>
</reference>
<sequence length="350" mass="39652">MYSQSVKESDLHRVELHCHFEGALRPITVFNIAKRRGHKLPVATPEEFAEFMRRKEPSLLREFLSYFPVLMSFVAGDPDGIVQLAVDFIEDCAKNKIAYIESRYVPQLFAKDSFTAEDGLQAVLRGFELGSKRFGVKVRSILIAIRAIPEFCDETLRLAKAYANHGVVGIDVAGDDKEDYDSERGGTHPDIVRLFQEAYKAGIHRTAHAGENSGAEMVTEALDSLHAERIGHGYHTLDNPTLYQRILHDRVHLETCPLSSHLTSAVLTDWPHHPIHRLAADKANYSINTDDPTFTGQWLDAEYRMCLDRIGLPPWELVRTNYCAARSSFLPEEEKADLIAQLDAYYRVRL</sequence>
<evidence type="ECO:0000256" key="5">
    <source>
        <dbReference type="ARBA" id="ARBA00018099"/>
    </source>
</evidence>
<dbReference type="EC" id="3.5.4.4" evidence="4"/>
<organism evidence="10 11">
    <name type="scientific">Macrostomum lignano</name>
    <dbReference type="NCBI Taxonomy" id="282301"/>
    <lineage>
        <taxon>Eukaryota</taxon>
        <taxon>Metazoa</taxon>
        <taxon>Spiralia</taxon>
        <taxon>Lophotrochozoa</taxon>
        <taxon>Platyhelminthes</taxon>
        <taxon>Rhabditophora</taxon>
        <taxon>Macrostomorpha</taxon>
        <taxon>Macrostomida</taxon>
        <taxon>Macrostomidae</taxon>
        <taxon>Macrostomum</taxon>
    </lineage>
</organism>
<evidence type="ECO:0000256" key="3">
    <source>
        <dbReference type="ARBA" id="ARBA00006676"/>
    </source>
</evidence>
<accession>A0A267GUT3</accession>
<dbReference type="InterPro" id="IPR006330">
    <property type="entry name" value="Ado/ade_deaminase"/>
</dbReference>
<feature type="domain" description="Adenosine deaminase" evidence="9">
    <location>
        <begin position="13"/>
        <end position="344"/>
    </location>
</feature>
<comment type="subcellular location">
    <subcellularLocation>
        <location evidence="2">Cell membrane</location>
        <topology evidence="2">Peripheral membrane protein</topology>
        <orientation evidence="2">Extracellular side</orientation>
    </subcellularLocation>
</comment>
<dbReference type="GO" id="GO:0006154">
    <property type="term" value="P:adenosine catabolic process"/>
    <property type="evidence" value="ECO:0007669"/>
    <property type="project" value="TreeGrafter"/>
</dbReference>
<dbReference type="STRING" id="282301.A0A267GUT3"/>
<evidence type="ECO:0000259" key="9">
    <source>
        <dbReference type="Pfam" id="PF00962"/>
    </source>
</evidence>
<evidence type="ECO:0000256" key="8">
    <source>
        <dbReference type="ARBA" id="ARBA00022833"/>
    </source>
</evidence>
<keyword evidence="8" id="KW-0862">Zinc</keyword>
<evidence type="ECO:0000256" key="7">
    <source>
        <dbReference type="ARBA" id="ARBA00022801"/>
    </source>
</evidence>
<dbReference type="PANTHER" id="PTHR11409">
    <property type="entry name" value="ADENOSINE DEAMINASE"/>
    <property type="match status" value="1"/>
</dbReference>
<dbReference type="PANTHER" id="PTHR11409:SF43">
    <property type="entry name" value="ADENOSINE DEAMINASE"/>
    <property type="match status" value="1"/>
</dbReference>
<dbReference type="SUPFAM" id="SSF51556">
    <property type="entry name" value="Metallo-dependent hydrolases"/>
    <property type="match status" value="1"/>
</dbReference>
<dbReference type="OrthoDB" id="272271at2759"/>
<dbReference type="GO" id="GO:0060169">
    <property type="term" value="P:negative regulation of adenosine receptor signaling pathway"/>
    <property type="evidence" value="ECO:0007669"/>
    <property type="project" value="TreeGrafter"/>
</dbReference>
<proteinExistence type="inferred from homology"/>
<dbReference type="InterPro" id="IPR006650">
    <property type="entry name" value="A/AMP_deam_AS"/>
</dbReference>
<protein>
    <recommendedName>
        <fullName evidence="5">Adenosine deaminase</fullName>
        <ecNumber evidence="4">3.5.4.4</ecNumber>
    </recommendedName>
</protein>
<dbReference type="GO" id="GO:0043103">
    <property type="term" value="P:hypoxanthine salvage"/>
    <property type="evidence" value="ECO:0007669"/>
    <property type="project" value="TreeGrafter"/>
</dbReference>
<evidence type="ECO:0000256" key="4">
    <source>
        <dbReference type="ARBA" id="ARBA00012784"/>
    </source>
</evidence>
<comment type="similarity">
    <text evidence="3">Belongs to the metallo-dependent hydrolases superfamily. Adenosine and AMP deaminases family.</text>
</comment>
<dbReference type="InterPro" id="IPR032466">
    <property type="entry name" value="Metal_Hydrolase"/>
</dbReference>
<dbReference type="GO" id="GO:0009168">
    <property type="term" value="P:purine ribonucleoside monophosphate biosynthetic process"/>
    <property type="evidence" value="ECO:0007669"/>
    <property type="project" value="InterPro"/>
</dbReference>
<name>A0A267GUT3_9PLAT</name>
<keyword evidence="6" id="KW-0479">Metal-binding</keyword>
<keyword evidence="7" id="KW-0378">Hydrolase</keyword>
<dbReference type="Proteomes" id="UP000215902">
    <property type="component" value="Unassembled WGS sequence"/>
</dbReference>
<gene>
    <name evidence="10" type="ORF">BOX15_Mlig016209g1</name>
</gene>
<comment type="cofactor">
    <cofactor evidence="1">
        <name>Zn(2+)</name>
        <dbReference type="ChEBI" id="CHEBI:29105"/>
    </cofactor>
</comment>
<dbReference type="GO" id="GO:0004000">
    <property type="term" value="F:adenosine deaminase activity"/>
    <property type="evidence" value="ECO:0007669"/>
    <property type="project" value="UniProtKB-ARBA"/>
</dbReference>
<dbReference type="GO" id="GO:0046872">
    <property type="term" value="F:metal ion binding"/>
    <property type="evidence" value="ECO:0007669"/>
    <property type="project" value="UniProtKB-KW"/>
</dbReference>
<evidence type="ECO:0000313" key="11">
    <source>
        <dbReference type="Proteomes" id="UP000215902"/>
    </source>
</evidence>